<dbReference type="CDD" id="cd18081">
    <property type="entry name" value="RlmH-like"/>
    <property type="match status" value="1"/>
</dbReference>
<comment type="function">
    <text evidence="6">Specifically methylates the pseudouridine at position 1915 (m3Psi1915) in 23S rRNA.</text>
</comment>
<dbReference type="EC" id="2.1.1.177" evidence="6"/>
<dbReference type="GO" id="GO:0005737">
    <property type="term" value="C:cytoplasm"/>
    <property type="evidence" value="ECO:0007669"/>
    <property type="project" value="UniProtKB-SubCell"/>
</dbReference>
<keyword evidence="6" id="KW-0963">Cytoplasm</keyword>
<comment type="subcellular location">
    <subcellularLocation>
        <location evidence="6">Cytoplasm</location>
    </subcellularLocation>
</comment>
<dbReference type="AlphaFoldDB" id="A0A2S0L4U2"/>
<keyword evidence="3 6" id="KW-0808">Transferase</keyword>
<protein>
    <recommendedName>
        <fullName evidence="6">Ribosomal RNA large subunit methyltransferase H</fullName>
        <ecNumber evidence="6">2.1.1.177</ecNumber>
    </recommendedName>
    <alternativeName>
        <fullName evidence="6">23S rRNA (pseudouridine1915-N3)-methyltransferase</fullName>
    </alternativeName>
    <alternativeName>
        <fullName evidence="6">23S rRNA m3Psi1915 methyltransferase</fullName>
    </alternativeName>
    <alternativeName>
        <fullName evidence="6">rRNA (pseudouridine-N3-)-methyltransferase RlmH</fullName>
    </alternativeName>
</protein>
<comment type="caution">
    <text evidence="6">Lacks conserved residue(s) required for the propagation of feature annotation.</text>
</comment>
<evidence type="ECO:0000256" key="5">
    <source>
        <dbReference type="ARBA" id="ARBA00038303"/>
    </source>
</evidence>
<dbReference type="InterPro" id="IPR029026">
    <property type="entry name" value="tRNA_m1G_MTases_N"/>
</dbReference>
<evidence type="ECO:0000313" key="7">
    <source>
        <dbReference type="EMBL" id="AVM48234.1"/>
    </source>
</evidence>
<proteinExistence type="inferred from homology"/>
<keyword evidence="2 6" id="KW-0489">Methyltransferase</keyword>
<accession>A0A2S0L4U2</accession>
<organism evidence="7 9">
    <name type="scientific">Mogibacterium diversum</name>
    <dbReference type="NCBI Taxonomy" id="114527"/>
    <lineage>
        <taxon>Bacteria</taxon>
        <taxon>Bacillati</taxon>
        <taxon>Bacillota</taxon>
        <taxon>Clostridia</taxon>
        <taxon>Peptostreptococcales</taxon>
        <taxon>Anaerovoracaceae</taxon>
        <taxon>Mogibacterium</taxon>
    </lineage>
</organism>
<dbReference type="InterPro" id="IPR003742">
    <property type="entry name" value="RlmH-like"/>
</dbReference>
<evidence type="ECO:0000256" key="6">
    <source>
        <dbReference type="HAMAP-Rule" id="MF_00658"/>
    </source>
</evidence>
<comment type="similarity">
    <text evidence="5 6">Belongs to the RNA methyltransferase RlmH family.</text>
</comment>
<comment type="subunit">
    <text evidence="6">Homodimer.</text>
</comment>
<reference evidence="7" key="1">
    <citation type="submission" date="2018-02" db="EMBL/GenBank/DDBJ databases">
        <authorList>
            <person name="Cohen D.B."/>
            <person name="Kent A.D."/>
        </authorList>
    </citation>
    <scope>NUCLEOTIDE SEQUENCE [LARGE SCALE GENOMIC DNA]</scope>
    <source>
        <strain evidence="7">CCUG 47132</strain>
    </source>
</reference>
<dbReference type="PANTHER" id="PTHR33603:SF1">
    <property type="entry name" value="RIBOSOMAL RNA LARGE SUBUNIT METHYLTRANSFERASE H"/>
    <property type="match status" value="1"/>
</dbReference>
<reference evidence="8" key="3">
    <citation type="submission" date="2020-04" db="EMBL/GenBank/DDBJ databases">
        <title>Deep metagenomics examines the oral microbiome during advanced dental caries in children, revealing novel taxa and co-occurrences with host molecules.</title>
        <authorList>
            <person name="Baker J.L."/>
            <person name="Morton J.T."/>
            <person name="Dinis M."/>
            <person name="Alvarez R."/>
            <person name="Tran N.C."/>
            <person name="Knight R."/>
            <person name="Edlund A."/>
        </authorList>
    </citation>
    <scope>NUCLEOTIDE SEQUENCE</scope>
    <source>
        <strain evidence="8">JCVI_24_bin.8</strain>
    </source>
</reference>
<comment type="catalytic activity">
    <reaction evidence="6">
        <text>pseudouridine(1915) in 23S rRNA + S-adenosyl-L-methionine = N(3)-methylpseudouridine(1915) in 23S rRNA + S-adenosyl-L-homocysteine + H(+)</text>
        <dbReference type="Rhea" id="RHEA:42752"/>
        <dbReference type="Rhea" id="RHEA-COMP:10221"/>
        <dbReference type="Rhea" id="RHEA-COMP:10222"/>
        <dbReference type="ChEBI" id="CHEBI:15378"/>
        <dbReference type="ChEBI" id="CHEBI:57856"/>
        <dbReference type="ChEBI" id="CHEBI:59789"/>
        <dbReference type="ChEBI" id="CHEBI:65314"/>
        <dbReference type="ChEBI" id="CHEBI:74486"/>
        <dbReference type="EC" id="2.1.1.177"/>
    </reaction>
</comment>
<dbReference type="EMBL" id="CP027228">
    <property type="protein sequence ID" value="AVM48234.1"/>
    <property type="molecule type" value="Genomic_DNA"/>
</dbReference>
<dbReference type="Proteomes" id="UP000237883">
    <property type="component" value="Chromosome"/>
</dbReference>
<dbReference type="SUPFAM" id="SSF75217">
    <property type="entry name" value="alpha/beta knot"/>
    <property type="match status" value="1"/>
</dbReference>
<evidence type="ECO:0000313" key="9">
    <source>
        <dbReference type="Proteomes" id="UP000237883"/>
    </source>
</evidence>
<dbReference type="NCBIfam" id="TIGR00246">
    <property type="entry name" value="tRNA_RlmH_YbeA"/>
    <property type="match status" value="1"/>
</dbReference>
<feature type="binding site" evidence="6">
    <location>
        <position position="108"/>
    </location>
    <ligand>
        <name>S-adenosyl-L-methionine</name>
        <dbReference type="ChEBI" id="CHEBI:59789"/>
    </ligand>
</feature>
<evidence type="ECO:0000313" key="8">
    <source>
        <dbReference type="EMBL" id="MBF1351493.1"/>
    </source>
</evidence>
<keyword evidence="9" id="KW-1185">Reference proteome</keyword>
<dbReference type="InterPro" id="IPR029028">
    <property type="entry name" value="Alpha/beta_knot_MTases"/>
</dbReference>
<dbReference type="OrthoDB" id="9806643at2"/>
<evidence type="ECO:0000256" key="1">
    <source>
        <dbReference type="ARBA" id="ARBA00022552"/>
    </source>
</evidence>
<dbReference type="Gene3D" id="3.40.1280.10">
    <property type="match status" value="1"/>
</dbReference>
<dbReference type="GO" id="GO:0070038">
    <property type="term" value="F:rRNA (pseudouridine-N3-)-methyltransferase activity"/>
    <property type="evidence" value="ECO:0007669"/>
    <property type="project" value="UniProtKB-UniRule"/>
</dbReference>
<gene>
    <name evidence="6 8" type="primary">rlmH</name>
    <name evidence="7" type="ORF">C5Q96_04985</name>
    <name evidence="8" type="ORF">HXM71_00020</name>
</gene>
<dbReference type="EMBL" id="JABZQH010000001">
    <property type="protein sequence ID" value="MBF1351493.1"/>
    <property type="molecule type" value="Genomic_DNA"/>
</dbReference>
<dbReference type="PANTHER" id="PTHR33603">
    <property type="entry name" value="METHYLTRANSFERASE"/>
    <property type="match status" value="1"/>
</dbReference>
<keyword evidence="1 6" id="KW-0698">rRNA processing</keyword>
<dbReference type="RefSeq" id="WP_106057307.1">
    <property type="nucleotide sequence ID" value="NZ_CAURSC010000003.1"/>
</dbReference>
<name>A0A2S0L4U2_9FIRM</name>
<evidence type="ECO:0000256" key="2">
    <source>
        <dbReference type="ARBA" id="ARBA00022603"/>
    </source>
</evidence>
<dbReference type="Proteomes" id="UP000722050">
    <property type="component" value="Unassembled WGS sequence"/>
</dbReference>
<reference evidence="9" key="2">
    <citation type="submission" date="2018-02" db="EMBL/GenBank/DDBJ databases">
        <authorList>
            <person name="Holder M.E."/>
            <person name="Ajami N.J."/>
            <person name="Petrosino J.F."/>
        </authorList>
    </citation>
    <scope>NUCLEOTIDE SEQUENCE [LARGE SCALE GENOMIC DNA]</scope>
    <source>
        <strain evidence="9">CCUG 47132</strain>
    </source>
</reference>
<evidence type="ECO:0000256" key="3">
    <source>
        <dbReference type="ARBA" id="ARBA00022679"/>
    </source>
</evidence>
<dbReference type="GeneID" id="78391615"/>
<dbReference type="Pfam" id="PF02590">
    <property type="entry name" value="SPOUT_MTase"/>
    <property type="match status" value="1"/>
</dbReference>
<dbReference type="NCBIfam" id="NF000985">
    <property type="entry name" value="PRK00103.1-3"/>
    <property type="match status" value="1"/>
</dbReference>
<dbReference type="KEGG" id="mdv:C5Q96_04985"/>
<feature type="binding site" evidence="6">
    <location>
        <begin position="127"/>
        <end position="132"/>
    </location>
    <ligand>
        <name>S-adenosyl-L-methionine</name>
        <dbReference type="ChEBI" id="CHEBI:59789"/>
    </ligand>
</feature>
<sequence length="159" mass="17887">MKIRIICIGKLKEKYWTSAAAEYSKRISGYANIEIVELKESKLPANPSASDENAVLIREGQNILGKIKESDHVIAMEVEGEHIDSVELAKKIQYAFDTKSSTIDFVIGGSLGLSDEVKKRADYGLSFSKLTFPHQMARIMLLEQIYRAFKINSGETYHK</sequence>
<dbReference type="PIRSF" id="PIRSF004505">
    <property type="entry name" value="MT_bac"/>
    <property type="match status" value="1"/>
</dbReference>
<keyword evidence="4 6" id="KW-0949">S-adenosyl-L-methionine</keyword>
<evidence type="ECO:0000256" key="4">
    <source>
        <dbReference type="ARBA" id="ARBA00022691"/>
    </source>
</evidence>
<dbReference type="HAMAP" id="MF_00658">
    <property type="entry name" value="23SrRNA_methyltr_H"/>
    <property type="match status" value="1"/>
</dbReference>